<name>A0A1I2Q6N3_9GAMM</name>
<dbReference type="Proteomes" id="UP000198623">
    <property type="component" value="Unassembled WGS sequence"/>
</dbReference>
<keyword evidence="2" id="KW-1185">Reference proteome</keyword>
<accession>A0A1I2Q6N3</accession>
<dbReference type="AlphaFoldDB" id="A0A1I2Q6N3"/>
<gene>
    <name evidence="1" type="ORF">SAMN05216175_104264</name>
</gene>
<dbReference type="EMBL" id="FOOU01000004">
    <property type="protein sequence ID" value="SFG24032.1"/>
    <property type="molecule type" value="Genomic_DNA"/>
</dbReference>
<evidence type="ECO:0000313" key="1">
    <source>
        <dbReference type="EMBL" id="SFG24032.1"/>
    </source>
</evidence>
<reference evidence="2" key="1">
    <citation type="submission" date="2016-10" db="EMBL/GenBank/DDBJ databases">
        <authorList>
            <person name="Varghese N."/>
            <person name="Submissions S."/>
        </authorList>
    </citation>
    <scope>NUCLEOTIDE SEQUENCE [LARGE SCALE GENOMIC DNA]</scope>
    <source>
        <strain evidence="2">CGMCC 1.10971</strain>
    </source>
</reference>
<organism evidence="1 2">
    <name type="scientific">Neptunomonas qingdaonensis</name>
    <dbReference type="NCBI Taxonomy" id="1045558"/>
    <lineage>
        <taxon>Bacteria</taxon>
        <taxon>Pseudomonadati</taxon>
        <taxon>Pseudomonadota</taxon>
        <taxon>Gammaproteobacteria</taxon>
        <taxon>Oceanospirillales</taxon>
        <taxon>Oceanospirillaceae</taxon>
        <taxon>Neptunomonas</taxon>
    </lineage>
</organism>
<protein>
    <submittedName>
        <fullName evidence="1">Uncharacterized protein</fullName>
    </submittedName>
</protein>
<sequence length="30" mass="3131">MHYVMVGSSFTILSETPCADLMQGVVGAEG</sequence>
<evidence type="ECO:0000313" key="2">
    <source>
        <dbReference type="Proteomes" id="UP000198623"/>
    </source>
</evidence>
<proteinExistence type="predicted"/>